<reference evidence="2" key="1">
    <citation type="submission" date="2023-04" db="EMBL/GenBank/DDBJ databases">
        <authorList>
            <consortium name="ELIXIR-Norway"/>
        </authorList>
    </citation>
    <scope>NUCLEOTIDE SEQUENCE [LARGE SCALE GENOMIC DNA]</scope>
</reference>
<gene>
    <name evidence="2" type="ORF">MRATA1EN1_LOCUS23627</name>
</gene>
<keyword evidence="1" id="KW-0812">Transmembrane</keyword>
<dbReference type="EMBL" id="OX459940">
    <property type="protein sequence ID" value="CAI9174665.1"/>
    <property type="molecule type" value="Genomic_DNA"/>
</dbReference>
<protein>
    <submittedName>
        <fullName evidence="2">Uncharacterized protein</fullName>
    </submittedName>
</protein>
<evidence type="ECO:0000313" key="2">
    <source>
        <dbReference type="EMBL" id="CAI9174665.1"/>
    </source>
</evidence>
<evidence type="ECO:0000313" key="3">
    <source>
        <dbReference type="Proteomes" id="UP001176941"/>
    </source>
</evidence>
<keyword evidence="1" id="KW-1133">Transmembrane helix</keyword>
<dbReference type="Proteomes" id="UP001176941">
    <property type="component" value="Chromosome 4"/>
</dbReference>
<evidence type="ECO:0000256" key="1">
    <source>
        <dbReference type="SAM" id="Phobius"/>
    </source>
</evidence>
<proteinExistence type="predicted"/>
<keyword evidence="1" id="KW-0472">Membrane</keyword>
<feature type="transmembrane region" description="Helical" evidence="1">
    <location>
        <begin position="77"/>
        <end position="99"/>
    </location>
</feature>
<organism evidence="2 3">
    <name type="scientific">Rangifer tarandus platyrhynchus</name>
    <name type="common">Svalbard reindeer</name>
    <dbReference type="NCBI Taxonomy" id="3082113"/>
    <lineage>
        <taxon>Eukaryota</taxon>
        <taxon>Metazoa</taxon>
        <taxon>Chordata</taxon>
        <taxon>Craniata</taxon>
        <taxon>Vertebrata</taxon>
        <taxon>Euteleostomi</taxon>
        <taxon>Mammalia</taxon>
        <taxon>Eutheria</taxon>
        <taxon>Laurasiatheria</taxon>
        <taxon>Artiodactyla</taxon>
        <taxon>Ruminantia</taxon>
        <taxon>Pecora</taxon>
        <taxon>Cervidae</taxon>
        <taxon>Odocoileinae</taxon>
        <taxon>Rangifer</taxon>
    </lineage>
</organism>
<keyword evidence="3" id="KW-1185">Reference proteome</keyword>
<sequence>MSDIGSHIPSVFLTTNQFAFVKHTEQANWVYICLPGLPCKVPQTGWLKQQKFLFSQFQVLKVQDQVSSGLVPSKTTLLGLEMAIFPCILTWFSLCMFLCL</sequence>
<accession>A0ABN8ZMH1</accession>
<name>A0ABN8ZMH1_RANTA</name>